<feature type="binding site" evidence="12">
    <location>
        <position position="729"/>
    </location>
    <ligand>
        <name>Zn(2+)</name>
        <dbReference type="ChEBI" id="CHEBI:29105"/>
        <label>1</label>
        <note>catalytic</note>
    </ligand>
</feature>
<feature type="binding site" evidence="10">
    <location>
        <begin position="15"/>
        <end position="18"/>
    </location>
    <ligand>
        <name>5-methyltetrahydropteroyltri-L-glutamate</name>
        <dbReference type="ChEBI" id="CHEBI:58207"/>
    </ligand>
</feature>
<dbReference type="GeneID" id="301136275"/>
<name>A0A0M0LNH0_9BACL</name>
<feature type="active site" description="Proton donor" evidence="10 13">
    <location>
        <position position="697"/>
    </location>
</feature>
<evidence type="ECO:0000256" key="6">
    <source>
        <dbReference type="ARBA" id="ARBA00022679"/>
    </source>
</evidence>
<feature type="binding site" evidence="10">
    <location>
        <position position="668"/>
    </location>
    <ligand>
        <name>Zn(2+)</name>
        <dbReference type="ChEBI" id="CHEBI:29105"/>
        <note>catalytic</note>
    </ligand>
</feature>
<dbReference type="Pfam" id="PF01717">
    <property type="entry name" value="Meth_synt_2"/>
    <property type="match status" value="1"/>
</dbReference>
<evidence type="ECO:0000259" key="15">
    <source>
        <dbReference type="Pfam" id="PF08267"/>
    </source>
</evidence>
<evidence type="ECO:0000256" key="1">
    <source>
        <dbReference type="ARBA" id="ARBA00002777"/>
    </source>
</evidence>
<feature type="binding site" evidence="10 11">
    <location>
        <position position="602"/>
    </location>
    <ligand>
        <name>L-homocysteine</name>
        <dbReference type="ChEBI" id="CHEBI:58199"/>
    </ligand>
</feature>
<keyword evidence="8 10" id="KW-0862">Zinc</keyword>
<comment type="function">
    <text evidence="1 10">Catalyzes the transfer of a methyl group from 5-methyltetrahydrofolate to homocysteine resulting in methionine formation.</text>
</comment>
<dbReference type="EC" id="2.1.1.14" evidence="10"/>
<dbReference type="CDD" id="cd03312">
    <property type="entry name" value="CIMS_N_terminal_like"/>
    <property type="match status" value="1"/>
</dbReference>
<proteinExistence type="inferred from homology"/>
<dbReference type="InterPro" id="IPR038071">
    <property type="entry name" value="UROD/MetE-like_sf"/>
</dbReference>
<keyword evidence="6 10" id="KW-0808">Transferase</keyword>
<accession>A0A0M0LNH0</accession>
<feature type="binding site" evidence="12">
    <location>
        <position position="668"/>
    </location>
    <ligand>
        <name>Zn(2+)</name>
        <dbReference type="ChEBI" id="CHEBI:29105"/>
        <label>1</label>
        <note>catalytic</note>
    </ligand>
</feature>
<comment type="cofactor">
    <cofactor evidence="12">
        <name>Zn(2+)</name>
        <dbReference type="ChEBI" id="CHEBI:29105"/>
    </cofactor>
    <text evidence="12">Binds 2 Zn(2+) ions per subunit.</text>
</comment>
<evidence type="ECO:0000256" key="11">
    <source>
        <dbReference type="PIRSR" id="PIRSR000382-1"/>
    </source>
</evidence>
<dbReference type="GO" id="GO:0003871">
    <property type="term" value="F:5-methyltetrahydropteroyltriglutamate-homocysteine S-methyltransferase activity"/>
    <property type="evidence" value="ECO:0007669"/>
    <property type="project" value="UniProtKB-UniRule"/>
</dbReference>
<feature type="binding site" evidence="10 11">
    <location>
        <position position="564"/>
    </location>
    <ligand>
        <name>5-methyltetrahydropteroyltri-L-glutamate</name>
        <dbReference type="ChEBI" id="CHEBI:58207"/>
    </ligand>
</feature>
<dbReference type="InterPro" id="IPR002629">
    <property type="entry name" value="Met_Synth_C/arc"/>
</dbReference>
<evidence type="ECO:0000256" key="10">
    <source>
        <dbReference type="HAMAP-Rule" id="MF_00172"/>
    </source>
</evidence>
<feature type="binding site" evidence="12">
    <location>
        <position position="646"/>
    </location>
    <ligand>
        <name>Zn(2+)</name>
        <dbReference type="ChEBI" id="CHEBI:29105"/>
        <label>1</label>
        <note>catalytic</note>
    </ligand>
</feature>
<feature type="binding site" evidence="11">
    <location>
        <position position="116"/>
    </location>
    <ligand>
        <name>5-methyltetrahydropteroyltri-L-glutamate</name>
        <dbReference type="ChEBI" id="CHEBI:58207"/>
    </ligand>
</feature>
<dbReference type="PANTHER" id="PTHR30519">
    <property type="entry name" value="5-METHYLTETRAHYDROPTEROYLTRIGLUTAMATE--HOMOCYSTEINE METHYLTRANSFERASE"/>
    <property type="match status" value="1"/>
</dbReference>
<dbReference type="CDD" id="cd03311">
    <property type="entry name" value="CIMS_C_terminal_like"/>
    <property type="match status" value="1"/>
</dbReference>
<comment type="similarity">
    <text evidence="3 10">Belongs to the vitamin-B12 independent methionine synthase family.</text>
</comment>
<feature type="binding site" evidence="10 11">
    <location>
        <position position="602"/>
    </location>
    <ligand>
        <name>L-methionine</name>
        <dbReference type="ChEBI" id="CHEBI:57844"/>
    </ligand>
</feature>
<protein>
    <recommendedName>
        <fullName evidence="10">5-methyltetrahydropteroyltriglutamate--homocysteine methyltransferase</fullName>
        <ecNumber evidence="10">2.1.1.14</ecNumber>
    </recommendedName>
    <alternativeName>
        <fullName evidence="10">Cobalamin-independent methionine synthase</fullName>
    </alternativeName>
    <alternativeName>
        <fullName evidence="10">Methionine synthase, vitamin-B12 independent isozyme</fullName>
    </alternativeName>
</protein>
<evidence type="ECO:0000256" key="12">
    <source>
        <dbReference type="PIRSR" id="PIRSR000382-2"/>
    </source>
</evidence>
<feature type="binding site" evidence="10">
    <location>
        <position position="646"/>
    </location>
    <ligand>
        <name>Zn(2+)</name>
        <dbReference type="ChEBI" id="CHEBI:29105"/>
        <note>catalytic</note>
    </ligand>
</feature>
<comment type="caution">
    <text evidence="16">The sequence shown here is derived from an EMBL/GenBank/DDBJ whole genome shotgun (WGS) entry which is preliminary data.</text>
</comment>
<dbReference type="Pfam" id="PF08267">
    <property type="entry name" value="Meth_synt_1"/>
    <property type="match status" value="1"/>
</dbReference>
<feature type="binding site" evidence="10">
    <location>
        <position position="487"/>
    </location>
    <ligand>
        <name>L-homocysteine</name>
        <dbReference type="ChEBI" id="CHEBI:58199"/>
    </ligand>
</feature>
<dbReference type="PATRIC" id="fig|263475.3.peg.2292"/>
<keyword evidence="17" id="KW-1185">Reference proteome</keyword>
<feature type="binding site" evidence="10">
    <location>
        <position position="111"/>
    </location>
    <ligand>
        <name>5-methyltetrahydropteroyltri-L-glutamate</name>
        <dbReference type="ChEBI" id="CHEBI:58207"/>
    </ligand>
</feature>
<dbReference type="GO" id="GO:0032259">
    <property type="term" value="P:methylation"/>
    <property type="evidence" value="ECO:0007669"/>
    <property type="project" value="UniProtKB-KW"/>
</dbReference>
<comment type="cofactor">
    <cofactor evidence="10">
        <name>Zn(2+)</name>
        <dbReference type="ChEBI" id="CHEBI:29105"/>
    </cofactor>
    <text evidence="10">Binds 1 zinc ion per subunit.</text>
</comment>
<reference evidence="17" key="1">
    <citation type="submission" date="2015-08" db="EMBL/GenBank/DDBJ databases">
        <title>Fjat-10028 dsm 16317.</title>
        <authorList>
            <person name="Liu B."/>
            <person name="Wang J."/>
            <person name="Zhu Y."/>
            <person name="Liu G."/>
            <person name="Chen Q."/>
            <person name="Chen Z."/>
            <person name="Lan J."/>
            <person name="Che J."/>
            <person name="Ge C."/>
            <person name="Shi H."/>
            <person name="Pan Z."/>
            <person name="Liu X."/>
        </authorList>
    </citation>
    <scope>NUCLEOTIDE SEQUENCE [LARGE SCALE GENOMIC DNA]</scope>
    <source>
        <strain evidence="17">DSM 16317</strain>
    </source>
</reference>
<evidence type="ECO:0000259" key="14">
    <source>
        <dbReference type="Pfam" id="PF01717"/>
    </source>
</evidence>
<evidence type="ECO:0000256" key="2">
    <source>
        <dbReference type="ARBA" id="ARBA00004681"/>
    </source>
</evidence>
<dbReference type="OrthoDB" id="244285at2"/>
<evidence type="ECO:0000256" key="5">
    <source>
        <dbReference type="ARBA" id="ARBA00022605"/>
    </source>
</evidence>
<dbReference type="EMBL" id="LILB01000001">
    <property type="protein sequence ID" value="KOO52541.1"/>
    <property type="molecule type" value="Genomic_DNA"/>
</dbReference>
<dbReference type="STRING" id="263475.AMD00_09160"/>
<evidence type="ECO:0000256" key="13">
    <source>
        <dbReference type="PIRSR" id="PIRSR000382-3"/>
    </source>
</evidence>
<keyword evidence="5 10" id="KW-0028">Amino-acid biosynthesis</keyword>
<evidence type="ECO:0000256" key="8">
    <source>
        <dbReference type="ARBA" id="ARBA00022833"/>
    </source>
</evidence>
<organism evidence="16 17">
    <name type="scientific">Viridibacillus arvi</name>
    <dbReference type="NCBI Taxonomy" id="263475"/>
    <lineage>
        <taxon>Bacteria</taxon>
        <taxon>Bacillati</taxon>
        <taxon>Bacillota</taxon>
        <taxon>Bacilli</taxon>
        <taxon>Bacillales</taxon>
        <taxon>Caryophanaceae</taxon>
        <taxon>Viridibacillus</taxon>
    </lineage>
</organism>
<evidence type="ECO:0000313" key="16">
    <source>
        <dbReference type="EMBL" id="KOO52541.1"/>
    </source>
</evidence>
<dbReference type="GO" id="GO:0008270">
    <property type="term" value="F:zinc ion binding"/>
    <property type="evidence" value="ECO:0007669"/>
    <property type="project" value="InterPro"/>
</dbReference>
<dbReference type="NCBIfam" id="TIGR01371">
    <property type="entry name" value="met_syn_B12ind"/>
    <property type="match status" value="1"/>
</dbReference>
<evidence type="ECO:0000256" key="3">
    <source>
        <dbReference type="ARBA" id="ARBA00009553"/>
    </source>
</evidence>
<evidence type="ECO:0000256" key="9">
    <source>
        <dbReference type="ARBA" id="ARBA00023167"/>
    </source>
</evidence>
<dbReference type="PIRSF" id="PIRSF000382">
    <property type="entry name" value="MeTrfase_B12_ind"/>
    <property type="match status" value="1"/>
</dbReference>
<dbReference type="AlphaFoldDB" id="A0A0M0LNH0"/>
<dbReference type="HAMAP" id="MF_00172">
    <property type="entry name" value="Meth_synth"/>
    <property type="match status" value="1"/>
</dbReference>
<sequence>MKSTVIGYPYIGPYREWKKTIEAFWSKEISEQQFEVQMKEYRLANIQVQLDAKIDLVTVGDFTYYDRMLDLAAMFGIIPARYKWNSDLVSLETYYAMARGNQSAPASEMTKWFNTNYHYIVPEYEGQTLKLLDNKPLRYYLEAKENFNAELKPTIIGPGTFYFLTKEVATLNKPSYLLQLINVYSQLLSELSAAGAKWIQIEEPILSTSLSKGDMKIISEIYEQLNTANYTSNLLLQTYFESAEWYEELIKLPVAGIGLDFVHGLEENVSNIKKYGFPNDKVLAAGIINGRDIWITPLQQSFKLLIELESLVSPDHLWIQPSCSLMHVPVSLTAETKLPKELYENLAFANEKLQELAILKNALTNKRDANQEAFEQNRLTRELLNSSLVRQQEEVQKNIKRLSEIQITRQSAYAIRKDRQQKLLQLPDFPTTTIGSFPQTAEVKSNRSQLKKGLIDKEQHDNFIKNEIRKWIAYQEKLELDVLVHGEFERTDMVEYFGEKLVGFAFTEKGWVVSYGSRCVKPPIIYGDVRWEKPMTLDETVYAQSLTTKPVKGMLTGPITILNWSFVRDDVPRSIVAQQIALALRKEIEALETAGIRIIQVDEPALREGLPLKASKHDAYLDWSVDAFKLATSGVEDETQIHTHMCYCEFNDFIEPIRALDADVISIETSKSHGEIIEAFKNATYTNSIGLGVYDIHSPRIPEIDEMVAVVNDSLEVLSPEQCWINPDCGLKTRKTDETLAALEIMVDTAKLLRKRSVQRVN</sequence>
<dbReference type="InterPro" id="IPR013215">
    <property type="entry name" value="Cbl-indep_Met_Synth_N"/>
</dbReference>
<dbReference type="SUPFAM" id="SSF51726">
    <property type="entry name" value="UROD/MetE-like"/>
    <property type="match status" value="2"/>
</dbReference>
<keyword evidence="4 10" id="KW-0489">Methyltransferase</keyword>
<dbReference type="Gene3D" id="3.20.20.210">
    <property type="match status" value="2"/>
</dbReference>
<comment type="catalytic activity">
    <reaction evidence="10">
        <text>5-methyltetrahydropteroyltri-L-glutamate + L-homocysteine = tetrahydropteroyltri-L-glutamate + L-methionine</text>
        <dbReference type="Rhea" id="RHEA:21196"/>
        <dbReference type="ChEBI" id="CHEBI:57844"/>
        <dbReference type="ChEBI" id="CHEBI:58140"/>
        <dbReference type="ChEBI" id="CHEBI:58199"/>
        <dbReference type="ChEBI" id="CHEBI:58207"/>
        <dbReference type="EC" id="2.1.1.14"/>
    </reaction>
</comment>
<feature type="binding site" evidence="10 11">
    <location>
        <begin position="518"/>
        <end position="519"/>
    </location>
    <ligand>
        <name>5-methyltetrahydropteroyltri-L-glutamate</name>
        <dbReference type="ChEBI" id="CHEBI:58207"/>
    </ligand>
</feature>
<feature type="binding site" evidence="12">
    <location>
        <position position="644"/>
    </location>
    <ligand>
        <name>Zn(2+)</name>
        <dbReference type="ChEBI" id="CHEBI:29105"/>
        <label>1</label>
        <note>catalytic</note>
    </ligand>
</feature>
<dbReference type="Proteomes" id="UP000036867">
    <property type="component" value="Unassembled WGS sequence"/>
</dbReference>
<feature type="binding site" evidence="10 11">
    <location>
        <begin position="434"/>
        <end position="436"/>
    </location>
    <ligand>
        <name>L-homocysteine</name>
        <dbReference type="ChEBI" id="CHEBI:58199"/>
    </ligand>
</feature>
<feature type="domain" description="Cobalamin-independent methionine synthase MetE C-terminal/archaeal" evidence="14">
    <location>
        <begin position="429"/>
        <end position="751"/>
    </location>
</feature>
<keyword evidence="9 10" id="KW-0486">Methionine biosynthesis</keyword>
<dbReference type="UniPathway" id="UPA00051">
    <property type="reaction ID" value="UER00082"/>
</dbReference>
<feature type="binding site" evidence="10">
    <location>
        <position position="729"/>
    </location>
    <ligand>
        <name>Zn(2+)</name>
        <dbReference type="ChEBI" id="CHEBI:29105"/>
        <note>catalytic</note>
    </ligand>
</feature>
<dbReference type="InterPro" id="IPR006276">
    <property type="entry name" value="Cobalamin-indep_Met_synthase"/>
</dbReference>
<feature type="binding site" evidence="10">
    <location>
        <position position="608"/>
    </location>
    <ligand>
        <name>5-methyltetrahydropteroyltri-L-glutamate</name>
        <dbReference type="ChEBI" id="CHEBI:58207"/>
    </ligand>
</feature>
<dbReference type="NCBIfam" id="NF003556">
    <property type="entry name" value="PRK05222.1"/>
    <property type="match status" value="1"/>
</dbReference>
<comment type="pathway">
    <text evidence="2 10">Amino-acid biosynthesis; L-methionine biosynthesis via de novo pathway; L-methionine from L-homocysteine (MetE route): step 1/1.</text>
</comment>
<keyword evidence="7 10" id="KW-0479">Metal-binding</keyword>
<dbReference type="RefSeq" id="WP_053416704.1">
    <property type="nucleotide sequence ID" value="NZ_LILB01000001.1"/>
</dbReference>
<feature type="binding site" evidence="10 11">
    <location>
        <position position="487"/>
    </location>
    <ligand>
        <name>L-methionine</name>
        <dbReference type="ChEBI" id="CHEBI:57844"/>
    </ligand>
</feature>
<feature type="binding site" evidence="10 11">
    <location>
        <begin position="434"/>
        <end position="436"/>
    </location>
    <ligand>
        <name>L-methionine</name>
        <dbReference type="ChEBI" id="CHEBI:57844"/>
    </ligand>
</feature>
<feature type="binding site" evidence="11">
    <location>
        <position position="18"/>
    </location>
    <ligand>
        <name>5-methyltetrahydropteroyltri-L-glutamate</name>
        <dbReference type="ChEBI" id="CHEBI:58207"/>
    </ligand>
</feature>
<keyword evidence="10" id="KW-0677">Repeat</keyword>
<gene>
    <name evidence="10" type="primary">metE</name>
    <name evidence="16" type="ORF">AMD00_09160</name>
</gene>
<feature type="domain" description="Cobalamin-independent methionine synthase MetE N-terminal" evidence="15">
    <location>
        <begin position="3"/>
        <end position="310"/>
    </location>
</feature>
<evidence type="ECO:0000256" key="4">
    <source>
        <dbReference type="ARBA" id="ARBA00022603"/>
    </source>
</evidence>
<dbReference type="GO" id="GO:0009086">
    <property type="term" value="P:methionine biosynthetic process"/>
    <property type="evidence" value="ECO:0007669"/>
    <property type="project" value="UniProtKB-UniRule"/>
</dbReference>
<evidence type="ECO:0000256" key="7">
    <source>
        <dbReference type="ARBA" id="ARBA00022723"/>
    </source>
</evidence>
<evidence type="ECO:0000313" key="17">
    <source>
        <dbReference type="Proteomes" id="UP000036867"/>
    </source>
</evidence>
<feature type="binding site" evidence="10">
    <location>
        <position position="644"/>
    </location>
    <ligand>
        <name>Zn(2+)</name>
        <dbReference type="ChEBI" id="CHEBI:29105"/>
        <note>catalytic</note>
    </ligand>
</feature>